<dbReference type="Pfam" id="PF08240">
    <property type="entry name" value="ADH_N"/>
    <property type="match status" value="1"/>
</dbReference>
<dbReference type="Gene3D" id="3.40.50.720">
    <property type="entry name" value="NAD(P)-binding Rossmann-like Domain"/>
    <property type="match status" value="1"/>
</dbReference>
<evidence type="ECO:0000259" key="2">
    <source>
        <dbReference type="SMART" id="SM00829"/>
    </source>
</evidence>
<accession>A0ABP7VRT8</accession>
<dbReference type="RefSeq" id="WP_344947243.1">
    <property type="nucleotide sequence ID" value="NZ_BAAAZG010000018.1"/>
</dbReference>
<name>A0ABP7VRT8_9ACTN</name>
<evidence type="ECO:0000313" key="3">
    <source>
        <dbReference type="EMBL" id="GAA4072983.1"/>
    </source>
</evidence>
<protein>
    <submittedName>
        <fullName evidence="3">Zinc-binding dehydrogenase</fullName>
    </submittedName>
</protein>
<dbReference type="SMART" id="SM00829">
    <property type="entry name" value="PKS_ER"/>
    <property type="match status" value="1"/>
</dbReference>
<comment type="caution">
    <text evidence="3">The sequence shown here is derived from an EMBL/GenBank/DDBJ whole genome shotgun (WGS) entry which is preliminary data.</text>
</comment>
<gene>
    <name evidence="3" type="ORF">GCM10022214_31670</name>
</gene>
<dbReference type="PANTHER" id="PTHR43677">
    <property type="entry name" value="SHORT-CHAIN DEHYDROGENASE/REDUCTASE"/>
    <property type="match status" value="1"/>
</dbReference>
<dbReference type="InterPro" id="IPR036291">
    <property type="entry name" value="NAD(P)-bd_dom_sf"/>
</dbReference>
<dbReference type="SUPFAM" id="SSF51735">
    <property type="entry name" value="NAD(P)-binding Rossmann-fold domains"/>
    <property type="match status" value="1"/>
</dbReference>
<dbReference type="InterPro" id="IPR020843">
    <property type="entry name" value="ER"/>
</dbReference>
<dbReference type="InterPro" id="IPR011032">
    <property type="entry name" value="GroES-like_sf"/>
</dbReference>
<dbReference type="InterPro" id="IPR013154">
    <property type="entry name" value="ADH-like_N"/>
</dbReference>
<dbReference type="Pfam" id="PF13602">
    <property type="entry name" value="ADH_zinc_N_2"/>
    <property type="match status" value="1"/>
</dbReference>
<dbReference type="EMBL" id="BAAAZG010000018">
    <property type="protein sequence ID" value="GAA4072983.1"/>
    <property type="molecule type" value="Genomic_DNA"/>
</dbReference>
<dbReference type="Gene3D" id="3.90.180.10">
    <property type="entry name" value="Medium-chain alcohol dehydrogenases, catalytic domain"/>
    <property type="match status" value="1"/>
</dbReference>
<dbReference type="Proteomes" id="UP001500683">
    <property type="component" value="Unassembled WGS sequence"/>
</dbReference>
<sequence>MRALVVKEPGPPESLRLTETATPSPGPGELTIDVAYAGVGFVDTLFRSGAFDLPTPFTPGIEVTGHVREIGPGVTGFEPGQPVGALLNDFGRGMRAGGYAEVAVAHATMTTRLPGDADLARMAAVLINGVTAWLALHDLARLRVGDDVLVLGASGGLGGITGRLAAVHPAGRVIGSSRRPSDAPTWTHLVTDLDTVPDLTGGRGVDIVIDPVGGDLRTRAYDLLAPFGRLVVVGNASGQDHPVSADSAWLNTRQILGFSLGGVAHLIPDRVGTALSAIVDLVHRGVLREPAPAVVPLDQATEVHQALETRTAPPKTVLAIR</sequence>
<dbReference type="PANTHER" id="PTHR43677:SF4">
    <property type="entry name" value="QUINONE OXIDOREDUCTASE-LIKE PROTEIN 2"/>
    <property type="match status" value="1"/>
</dbReference>
<keyword evidence="4" id="KW-1185">Reference proteome</keyword>
<proteinExistence type="predicted"/>
<evidence type="ECO:0000256" key="1">
    <source>
        <dbReference type="SAM" id="MobiDB-lite"/>
    </source>
</evidence>
<feature type="domain" description="Enoyl reductase (ER)" evidence="2">
    <location>
        <begin position="10"/>
        <end position="318"/>
    </location>
</feature>
<dbReference type="InterPro" id="IPR051397">
    <property type="entry name" value="Zn-ADH-like_protein"/>
</dbReference>
<feature type="region of interest" description="Disordered" evidence="1">
    <location>
        <begin position="1"/>
        <end position="26"/>
    </location>
</feature>
<dbReference type="SUPFAM" id="SSF50129">
    <property type="entry name" value="GroES-like"/>
    <property type="match status" value="1"/>
</dbReference>
<organism evidence="3 4">
    <name type="scientific">Actinomadura miaoliensis</name>
    <dbReference type="NCBI Taxonomy" id="430685"/>
    <lineage>
        <taxon>Bacteria</taxon>
        <taxon>Bacillati</taxon>
        <taxon>Actinomycetota</taxon>
        <taxon>Actinomycetes</taxon>
        <taxon>Streptosporangiales</taxon>
        <taxon>Thermomonosporaceae</taxon>
        <taxon>Actinomadura</taxon>
    </lineage>
</organism>
<reference evidence="4" key="1">
    <citation type="journal article" date="2019" name="Int. J. Syst. Evol. Microbiol.">
        <title>The Global Catalogue of Microorganisms (GCM) 10K type strain sequencing project: providing services to taxonomists for standard genome sequencing and annotation.</title>
        <authorList>
            <consortium name="The Broad Institute Genomics Platform"/>
            <consortium name="The Broad Institute Genome Sequencing Center for Infectious Disease"/>
            <person name="Wu L."/>
            <person name="Ma J."/>
        </authorList>
    </citation>
    <scope>NUCLEOTIDE SEQUENCE [LARGE SCALE GENOMIC DNA]</scope>
    <source>
        <strain evidence="4">JCM 16702</strain>
    </source>
</reference>
<evidence type="ECO:0000313" key="4">
    <source>
        <dbReference type="Proteomes" id="UP001500683"/>
    </source>
</evidence>